<dbReference type="EMBL" id="BJXN01000001">
    <property type="protein sequence ID" value="GEM88584.1"/>
    <property type="molecule type" value="Genomic_DNA"/>
</dbReference>
<dbReference type="OrthoDB" id="23781at2"/>
<dbReference type="Gene3D" id="3.40.50.1000">
    <property type="entry name" value="HAD superfamily/HAD-like"/>
    <property type="match status" value="2"/>
</dbReference>
<dbReference type="Pfam" id="PF00122">
    <property type="entry name" value="E1-E2_ATPase"/>
    <property type="match status" value="1"/>
</dbReference>
<keyword evidence="8" id="KW-0460">Magnesium</keyword>
<dbReference type="FunFam" id="2.70.150.10:FF:000042">
    <property type="entry name" value="Plasma membrane ATPase"/>
    <property type="match status" value="1"/>
</dbReference>
<feature type="transmembrane region" description="Helical" evidence="12">
    <location>
        <begin position="273"/>
        <end position="298"/>
    </location>
</feature>
<dbReference type="Proteomes" id="UP000321827">
    <property type="component" value="Unassembled WGS sequence"/>
</dbReference>
<dbReference type="SFLD" id="SFLDG00002">
    <property type="entry name" value="C1.7:_P-type_atpase_like"/>
    <property type="match status" value="1"/>
</dbReference>
<dbReference type="PRINTS" id="PR00119">
    <property type="entry name" value="CATATPASE"/>
</dbReference>
<dbReference type="SFLD" id="SFLDF00027">
    <property type="entry name" value="p-type_atpase"/>
    <property type="match status" value="1"/>
</dbReference>
<dbReference type="Gene3D" id="3.40.1110.10">
    <property type="entry name" value="Calcium-transporting ATPase, cytoplasmic domain N"/>
    <property type="match status" value="1"/>
</dbReference>
<dbReference type="Pfam" id="PF00690">
    <property type="entry name" value="Cation_ATPase_N"/>
    <property type="match status" value="1"/>
</dbReference>
<keyword evidence="3" id="KW-0597">Phosphoprotein</keyword>
<dbReference type="Gene3D" id="2.70.150.10">
    <property type="entry name" value="Calcium-transporting ATPase, cytoplasmic transduction domain A"/>
    <property type="match status" value="1"/>
</dbReference>
<feature type="transmembrane region" description="Helical" evidence="12">
    <location>
        <begin position="776"/>
        <end position="796"/>
    </location>
</feature>
<dbReference type="GO" id="GO:0005524">
    <property type="term" value="F:ATP binding"/>
    <property type="evidence" value="ECO:0007669"/>
    <property type="project" value="UniProtKB-KW"/>
</dbReference>
<feature type="transmembrane region" description="Helical" evidence="12">
    <location>
        <begin position="704"/>
        <end position="723"/>
    </location>
</feature>
<dbReference type="FunFam" id="3.40.50.1000:FF:000211">
    <property type="entry name" value="Plasma membrane ATPase"/>
    <property type="match status" value="1"/>
</dbReference>
<dbReference type="InterPro" id="IPR004014">
    <property type="entry name" value="ATPase_P-typ_cation-transptr_N"/>
</dbReference>
<keyword evidence="7" id="KW-0067">ATP-binding</keyword>
<protein>
    <submittedName>
        <fullName evidence="14">Plasma-membrane proton-efflux P-type ATPase</fullName>
    </submittedName>
</protein>
<dbReference type="InterPro" id="IPR059000">
    <property type="entry name" value="ATPase_P-type_domA"/>
</dbReference>
<dbReference type="SUPFAM" id="SSF81653">
    <property type="entry name" value="Calcium ATPase, transduction domain A"/>
    <property type="match status" value="1"/>
</dbReference>
<keyword evidence="11 12" id="KW-0472">Membrane</keyword>
<dbReference type="InterPro" id="IPR006534">
    <property type="entry name" value="P-type_ATPase_IIIA"/>
</dbReference>
<dbReference type="CDD" id="cd02076">
    <property type="entry name" value="P-type_ATPase_H"/>
    <property type="match status" value="1"/>
</dbReference>
<feature type="transmembrane region" description="Helical" evidence="12">
    <location>
        <begin position="236"/>
        <end position="261"/>
    </location>
</feature>
<keyword evidence="5" id="KW-0479">Metal-binding</keyword>
<name>A0A511RG03_9DEIN</name>
<evidence type="ECO:0000256" key="7">
    <source>
        <dbReference type="ARBA" id="ARBA00022840"/>
    </source>
</evidence>
<evidence type="ECO:0000256" key="3">
    <source>
        <dbReference type="ARBA" id="ARBA00022553"/>
    </source>
</evidence>
<dbReference type="GO" id="GO:0016020">
    <property type="term" value="C:membrane"/>
    <property type="evidence" value="ECO:0007669"/>
    <property type="project" value="UniProtKB-SubCell"/>
</dbReference>
<dbReference type="SUPFAM" id="SSF81665">
    <property type="entry name" value="Calcium ATPase, transmembrane domain M"/>
    <property type="match status" value="1"/>
</dbReference>
<dbReference type="InterPro" id="IPR018303">
    <property type="entry name" value="ATPase_P-typ_P_site"/>
</dbReference>
<dbReference type="Pfam" id="PF00702">
    <property type="entry name" value="Hydrolase"/>
    <property type="match status" value="2"/>
</dbReference>
<dbReference type="SUPFAM" id="SSF56784">
    <property type="entry name" value="HAD-like"/>
    <property type="match status" value="1"/>
</dbReference>
<evidence type="ECO:0000256" key="9">
    <source>
        <dbReference type="ARBA" id="ARBA00022967"/>
    </source>
</evidence>
<dbReference type="GO" id="GO:0120029">
    <property type="term" value="P:proton export across plasma membrane"/>
    <property type="evidence" value="ECO:0007669"/>
    <property type="project" value="InterPro"/>
</dbReference>
<dbReference type="FunFam" id="3.40.1110.10:FF:000005">
    <property type="entry name" value="Plasma membrane ATPase"/>
    <property type="match status" value="1"/>
</dbReference>
<dbReference type="NCBIfam" id="TIGR01494">
    <property type="entry name" value="ATPase_P-type"/>
    <property type="match status" value="2"/>
</dbReference>
<dbReference type="GO" id="GO:0008553">
    <property type="term" value="F:P-type proton-exporting transporter activity"/>
    <property type="evidence" value="ECO:0007669"/>
    <property type="project" value="InterPro"/>
</dbReference>
<dbReference type="InterPro" id="IPR008250">
    <property type="entry name" value="ATPase_P-typ_transduc_dom_A_sf"/>
</dbReference>
<dbReference type="RefSeq" id="WP_147144730.1">
    <property type="nucleotide sequence ID" value="NZ_BJXN01000001.1"/>
</dbReference>
<accession>A0A511RG03</accession>
<comment type="subcellular location">
    <subcellularLocation>
        <location evidence="1">Membrane</location>
        <topology evidence="1">Multi-pass membrane protein</topology>
    </subcellularLocation>
</comment>
<evidence type="ECO:0000256" key="12">
    <source>
        <dbReference type="SAM" id="Phobius"/>
    </source>
</evidence>
<dbReference type="Gene3D" id="1.20.1110.10">
    <property type="entry name" value="Calcium-transporting ATPase, transmembrane domain"/>
    <property type="match status" value="2"/>
</dbReference>
<dbReference type="InterPro" id="IPR023214">
    <property type="entry name" value="HAD_sf"/>
</dbReference>
<dbReference type="SFLD" id="SFLDS00003">
    <property type="entry name" value="Haloacid_Dehalogenase"/>
    <property type="match status" value="1"/>
</dbReference>
<reference evidence="14 15" key="1">
    <citation type="submission" date="2019-07" db="EMBL/GenBank/DDBJ databases">
        <title>Whole genome shotgun sequence of Oceanithermus desulfurans NBRC 100063.</title>
        <authorList>
            <person name="Hosoyama A."/>
            <person name="Uohara A."/>
            <person name="Ohji S."/>
            <person name="Ichikawa N."/>
        </authorList>
    </citation>
    <scope>NUCLEOTIDE SEQUENCE [LARGE SCALE GENOMIC DNA]</scope>
    <source>
        <strain evidence="14 15">NBRC 100063</strain>
    </source>
</reference>
<sequence>MSDTKNAAPFRVDELKGLDPEELAKRLATSLENGLTAGEAQARLERYGPNEVPEREESVWMRLLKRFWGPIPWMIEVAALLSALVGKWEDFTIILVLLFVNAGVDFWQESKAISALKVLQQRLARKARVLRDGRWQEVDVRDLVPGDVLRLRMGDLIPADAVLVDETYLQVDQSALTGESLPVNKKAGDPLYSGSVVKQGEARAVVVATGPHTYFGRTVALVARAEREERSHFQRAVIQIGDALIVMTVALVVIILIVGLFRQENLLELLRFALVLTVASIPVALPAVLTVTMAVGALELAKRQTIVRKLAAIEELAGVDVLAADKTGTLTQNRMTIERIRPHPPFQAADVIFYALLASREENHDPIEEPIFNEAKKLSLDRRLGACQVTDFVPFDPVRKRTEATVRCDGKELWVSKGAPQVILQLCEESLDDAEAVNQELERLAENGFRVLGVAVREADGKTRFVGLIPLYDPPRPDSAEVVAEARKLGLDVKMITGDHVAIARYIARVLGIGERILDVRDLREAGMKEWQVLAEVLTRELYAAFKPDASETEVQRFVRHVVEDLSEIFEKERLGTVHRHESEIIQLVEESDGFAQVYPEDKYFIVDKLQKAGHYVAMTGDGVNDAPALKKADCGIAVEGATDAARAAADLVLLAPGLGVIVRAVELARVIFERMKSYAIYRIAETVRVVLLMWATITFFNFYPVTALMIIILALLNDLPILTIAYDNAKVARNPVRWNMHEVLTVSGWLGVAGLLSSFLLFYLTVEVWQLPHDLIQTIFFLKLVVAGHGTIYNTRTYDRWFWSRPYPSAILFGATFSTRVLGTFIGVYGWFFGNVMTPAGWGWGLGIWAYSLAWFVFNDVVKVSVYRYLERRGIVEPS</sequence>
<evidence type="ECO:0000313" key="15">
    <source>
        <dbReference type="Proteomes" id="UP000321827"/>
    </source>
</evidence>
<evidence type="ECO:0000313" key="14">
    <source>
        <dbReference type="EMBL" id="GEM88584.1"/>
    </source>
</evidence>
<dbReference type="NCBIfam" id="TIGR01647">
    <property type="entry name" value="ATPase-IIIA_H"/>
    <property type="match status" value="1"/>
</dbReference>
<dbReference type="AlphaFoldDB" id="A0A511RG03"/>
<evidence type="ECO:0000259" key="13">
    <source>
        <dbReference type="SMART" id="SM00831"/>
    </source>
</evidence>
<feature type="transmembrane region" description="Helical" evidence="12">
    <location>
        <begin position="808"/>
        <end position="833"/>
    </location>
</feature>
<dbReference type="GO" id="GO:0016887">
    <property type="term" value="F:ATP hydrolysis activity"/>
    <property type="evidence" value="ECO:0007669"/>
    <property type="project" value="InterPro"/>
</dbReference>
<gene>
    <name evidence="14" type="ORF">ODE01S_00180</name>
</gene>
<dbReference type="SUPFAM" id="SSF81660">
    <property type="entry name" value="Metal cation-transporting ATPase, ATP-binding domain N"/>
    <property type="match status" value="1"/>
</dbReference>
<comment type="similarity">
    <text evidence="2">Belongs to the cation transport ATPase (P-type) (TC 3.A.3) family. Type IIIA subfamily.</text>
</comment>
<dbReference type="InterPro" id="IPR044492">
    <property type="entry name" value="P_typ_ATPase_HD_dom"/>
</dbReference>
<keyword evidence="10 12" id="KW-1133">Transmembrane helix</keyword>
<keyword evidence="9" id="KW-1278">Translocase</keyword>
<dbReference type="SMART" id="SM00831">
    <property type="entry name" value="Cation_ATPase_N"/>
    <property type="match status" value="1"/>
</dbReference>
<evidence type="ECO:0000256" key="4">
    <source>
        <dbReference type="ARBA" id="ARBA00022692"/>
    </source>
</evidence>
<dbReference type="InterPro" id="IPR036412">
    <property type="entry name" value="HAD-like_sf"/>
</dbReference>
<organism evidence="14 15">
    <name type="scientific">Oceanithermus desulfurans NBRC 100063</name>
    <dbReference type="NCBI Taxonomy" id="1227550"/>
    <lineage>
        <taxon>Bacteria</taxon>
        <taxon>Thermotogati</taxon>
        <taxon>Deinococcota</taxon>
        <taxon>Deinococci</taxon>
        <taxon>Thermales</taxon>
        <taxon>Thermaceae</taxon>
        <taxon>Oceanithermus</taxon>
    </lineage>
</organism>
<dbReference type="InterPro" id="IPR023299">
    <property type="entry name" value="ATPase_P-typ_cyto_dom_N"/>
</dbReference>
<proteinExistence type="inferred from homology"/>
<feature type="transmembrane region" description="Helical" evidence="12">
    <location>
        <begin position="744"/>
        <end position="764"/>
    </location>
</feature>
<keyword evidence="4 12" id="KW-0812">Transmembrane</keyword>
<evidence type="ECO:0000256" key="10">
    <source>
        <dbReference type="ARBA" id="ARBA00022989"/>
    </source>
</evidence>
<dbReference type="InterPro" id="IPR023298">
    <property type="entry name" value="ATPase_P-typ_TM_dom_sf"/>
</dbReference>
<dbReference type="PANTHER" id="PTHR42861">
    <property type="entry name" value="CALCIUM-TRANSPORTING ATPASE"/>
    <property type="match status" value="1"/>
</dbReference>
<evidence type="ECO:0000256" key="8">
    <source>
        <dbReference type="ARBA" id="ARBA00022842"/>
    </source>
</evidence>
<feature type="domain" description="Cation-transporting P-type ATPase N-terminal" evidence="13">
    <location>
        <begin position="14"/>
        <end position="87"/>
    </location>
</feature>
<comment type="caution">
    <text evidence="14">The sequence shown here is derived from an EMBL/GenBank/DDBJ whole genome shotgun (WGS) entry which is preliminary data.</text>
</comment>
<dbReference type="GO" id="GO:0046872">
    <property type="term" value="F:metal ion binding"/>
    <property type="evidence" value="ECO:0007669"/>
    <property type="project" value="UniProtKB-KW"/>
</dbReference>
<evidence type="ECO:0000256" key="5">
    <source>
        <dbReference type="ARBA" id="ARBA00022723"/>
    </source>
</evidence>
<evidence type="ECO:0000256" key="6">
    <source>
        <dbReference type="ARBA" id="ARBA00022741"/>
    </source>
</evidence>
<dbReference type="InterPro" id="IPR001757">
    <property type="entry name" value="P_typ_ATPase"/>
</dbReference>
<evidence type="ECO:0000256" key="11">
    <source>
        <dbReference type="ARBA" id="ARBA00023136"/>
    </source>
</evidence>
<feature type="transmembrane region" description="Helical" evidence="12">
    <location>
        <begin position="845"/>
        <end position="863"/>
    </location>
</feature>
<dbReference type="PROSITE" id="PS00154">
    <property type="entry name" value="ATPASE_E1_E2"/>
    <property type="match status" value="1"/>
</dbReference>
<evidence type="ECO:0000256" key="2">
    <source>
        <dbReference type="ARBA" id="ARBA00008804"/>
    </source>
</evidence>
<evidence type="ECO:0000256" key="1">
    <source>
        <dbReference type="ARBA" id="ARBA00004141"/>
    </source>
</evidence>
<keyword evidence="6" id="KW-0547">Nucleotide-binding</keyword>